<dbReference type="RefSeq" id="WP_209556008.1">
    <property type="nucleotide sequence ID" value="NZ_JAEDXU010000001.1"/>
</dbReference>
<gene>
    <name evidence="2" type="ORF">I6N96_03000</name>
</gene>
<organism evidence="2 3">
    <name type="scientific">Enterococcus larvae</name>
    <dbReference type="NCBI Taxonomy" id="2794352"/>
    <lineage>
        <taxon>Bacteria</taxon>
        <taxon>Bacillati</taxon>
        <taxon>Bacillota</taxon>
        <taxon>Bacilli</taxon>
        <taxon>Lactobacillales</taxon>
        <taxon>Enterococcaceae</taxon>
        <taxon>Enterococcus</taxon>
    </lineage>
</organism>
<dbReference type="EMBL" id="JAEDXU010000001">
    <property type="protein sequence ID" value="MBP1045232.1"/>
    <property type="molecule type" value="Genomic_DNA"/>
</dbReference>
<keyword evidence="1" id="KW-0472">Membrane</keyword>
<feature type="transmembrane region" description="Helical" evidence="1">
    <location>
        <begin position="15"/>
        <end position="33"/>
    </location>
</feature>
<feature type="transmembrane region" description="Helical" evidence="1">
    <location>
        <begin position="39"/>
        <end position="58"/>
    </location>
</feature>
<reference evidence="2 3" key="1">
    <citation type="submission" date="2020-12" db="EMBL/GenBank/DDBJ databases">
        <title>Vagococcus allomyrinae sp. nov. and Enterococcus lavae sp. nov., isolated from the larvae of Allomyrina dichotoma.</title>
        <authorList>
            <person name="Lee S.D."/>
        </authorList>
    </citation>
    <scope>NUCLEOTIDE SEQUENCE [LARGE SCALE GENOMIC DNA]</scope>
    <source>
        <strain evidence="2 3">BWM-S5</strain>
    </source>
</reference>
<proteinExistence type="predicted"/>
<accession>A0ABS4CGZ1</accession>
<keyword evidence="1" id="KW-1133">Transmembrane helix</keyword>
<evidence type="ECO:0000313" key="3">
    <source>
        <dbReference type="Proteomes" id="UP000673375"/>
    </source>
</evidence>
<name>A0ABS4CGZ1_9ENTE</name>
<comment type="caution">
    <text evidence="2">The sequence shown here is derived from an EMBL/GenBank/DDBJ whole genome shotgun (WGS) entry which is preliminary data.</text>
</comment>
<keyword evidence="3" id="KW-1185">Reference proteome</keyword>
<sequence>MKKLLWTGIYSGKKIMLWCVYLIFAGYIVNLIITTEQIGTKVIFAVIGGMVLSVVLLFEYLKRKYDHMIYALTIDCSIPQAEVLKQQLQEKDFFHGFTRSLYIFDALLLLDKGEYLACLDHLAAHEAFFRSTYDYLFIYYHTQLHCYYFLNEKKQAEKTLNAMVKLKGLKKKQLSGLYSWYEIEGIKLYLQGRNRKSIESFEQVDISLLNNREQAYLFYMIGRSQIGAGNPSEGNRRIKEARSIGQTLHIKTA</sequence>
<keyword evidence="1" id="KW-0812">Transmembrane</keyword>
<evidence type="ECO:0000256" key="1">
    <source>
        <dbReference type="SAM" id="Phobius"/>
    </source>
</evidence>
<dbReference type="Proteomes" id="UP000673375">
    <property type="component" value="Unassembled WGS sequence"/>
</dbReference>
<protein>
    <submittedName>
        <fullName evidence="2">Uncharacterized protein</fullName>
    </submittedName>
</protein>
<evidence type="ECO:0000313" key="2">
    <source>
        <dbReference type="EMBL" id="MBP1045232.1"/>
    </source>
</evidence>